<dbReference type="EMBL" id="FUWM01000012">
    <property type="protein sequence ID" value="SJZ70903.1"/>
    <property type="molecule type" value="Genomic_DNA"/>
</dbReference>
<dbReference type="PIRSF" id="PIRSF017082">
    <property type="entry name" value="YflP"/>
    <property type="match status" value="1"/>
</dbReference>
<keyword evidence="4" id="KW-1185">Reference proteome</keyword>
<dbReference type="CDD" id="cd07012">
    <property type="entry name" value="PBP2_Bug_TTT"/>
    <property type="match status" value="1"/>
</dbReference>
<comment type="similarity">
    <text evidence="1">Belongs to the UPF0065 (bug) family.</text>
</comment>
<evidence type="ECO:0000313" key="3">
    <source>
        <dbReference type="EMBL" id="SJZ70903.1"/>
    </source>
</evidence>
<gene>
    <name evidence="3" type="ORF">SAMN02745118_01602</name>
</gene>
<dbReference type="SUPFAM" id="SSF53850">
    <property type="entry name" value="Periplasmic binding protein-like II"/>
    <property type="match status" value="1"/>
</dbReference>
<dbReference type="RefSeq" id="WP_078810073.1">
    <property type="nucleotide sequence ID" value="NZ_FUWM01000012.1"/>
</dbReference>
<evidence type="ECO:0000256" key="2">
    <source>
        <dbReference type="SAM" id="SignalP"/>
    </source>
</evidence>
<sequence>MFSKVSRSVVLAVLIVMLVSSLSFAESYPDKPVQLIVPWSPGGGSDTVMRLVAKHIENYLDESMVVINKPGVSGTLGLRELSNKPANGYFIGQIHEGLLIANHVGLTDLNYDSFTPIASISDTPQYLVVRSDAPWDTVEEFAADARSNPGKISFGVTLRGAAHVWANVLGDQIGTEFRMVGYEGTGQRVQALAGGFIDASIVDYSSAAQFVENGDFKFLASATKTRSDKTPNVPTLKEAGYDVLWSIRRGIVAPKGTPKAKVAALEEAVKGLTNDQEFINALDKLGINVEFIGTDDYVDYLDKIDKQFEKATKNM</sequence>
<dbReference type="OrthoDB" id="8880247at2"/>
<dbReference type="Proteomes" id="UP000190625">
    <property type="component" value="Unassembled WGS sequence"/>
</dbReference>
<organism evidence="3 4">
    <name type="scientific">Selenihalanaerobacter shriftii</name>
    <dbReference type="NCBI Taxonomy" id="142842"/>
    <lineage>
        <taxon>Bacteria</taxon>
        <taxon>Bacillati</taxon>
        <taxon>Bacillota</taxon>
        <taxon>Clostridia</taxon>
        <taxon>Halanaerobiales</taxon>
        <taxon>Halobacteroidaceae</taxon>
        <taxon>Selenihalanaerobacter</taxon>
    </lineage>
</organism>
<accession>A0A1T4MVB0</accession>
<evidence type="ECO:0000313" key="4">
    <source>
        <dbReference type="Proteomes" id="UP000190625"/>
    </source>
</evidence>
<feature type="chain" id="PRO_5012865917" evidence="2">
    <location>
        <begin position="26"/>
        <end position="315"/>
    </location>
</feature>
<keyword evidence="3" id="KW-0675">Receptor</keyword>
<dbReference type="PANTHER" id="PTHR42928">
    <property type="entry name" value="TRICARBOXYLATE-BINDING PROTEIN"/>
    <property type="match status" value="1"/>
</dbReference>
<dbReference type="InterPro" id="IPR042100">
    <property type="entry name" value="Bug_dom1"/>
</dbReference>
<dbReference type="Gene3D" id="3.40.190.10">
    <property type="entry name" value="Periplasmic binding protein-like II"/>
    <property type="match status" value="1"/>
</dbReference>
<feature type="signal peptide" evidence="2">
    <location>
        <begin position="1"/>
        <end position="25"/>
    </location>
</feature>
<dbReference type="InterPro" id="IPR005064">
    <property type="entry name" value="BUG"/>
</dbReference>
<protein>
    <submittedName>
        <fullName evidence="3">Tripartite-type tricarboxylate transporter, receptor component TctC</fullName>
    </submittedName>
</protein>
<name>A0A1T4MVB0_9FIRM</name>
<proteinExistence type="inferred from homology"/>
<keyword evidence="2" id="KW-0732">Signal</keyword>
<evidence type="ECO:0000256" key="1">
    <source>
        <dbReference type="ARBA" id="ARBA00006987"/>
    </source>
</evidence>
<dbReference type="PANTHER" id="PTHR42928:SF5">
    <property type="entry name" value="BLR1237 PROTEIN"/>
    <property type="match status" value="1"/>
</dbReference>
<dbReference type="STRING" id="142842.SAMN02745118_01602"/>
<dbReference type="Gene3D" id="3.40.190.150">
    <property type="entry name" value="Bordetella uptake gene, domain 1"/>
    <property type="match status" value="1"/>
</dbReference>
<dbReference type="Pfam" id="PF03401">
    <property type="entry name" value="TctC"/>
    <property type="match status" value="1"/>
</dbReference>
<dbReference type="AlphaFoldDB" id="A0A1T4MVB0"/>
<reference evidence="4" key="1">
    <citation type="submission" date="2017-02" db="EMBL/GenBank/DDBJ databases">
        <authorList>
            <person name="Varghese N."/>
            <person name="Submissions S."/>
        </authorList>
    </citation>
    <scope>NUCLEOTIDE SEQUENCE [LARGE SCALE GENOMIC DNA]</scope>
    <source>
        <strain evidence="4">ATCC BAA-73</strain>
    </source>
</reference>